<sequence length="464" mass="52079">MTQKFRGFVVFAEMRTGSNLLEATLNSVKRVTCFGEAFNPYLMGWPGKDEMKGITKAERDADPLRLLNALLDKPNHLPGFRYFHDHDPRVFDAIIDDPTVAKIILTRNPIDSYVSMVQARATNQWKLNETQTAIPATVRFDAAKFHEMTGRIEEFRLTIQRRLQASGQTGFWLGYEDLRDTGVMTGLLHWLGRTELEHVPPATDLVPQNPQELSEKVSNFDEMQAELAKLDPFMLQRIPNFEPRRGPAVPSFHAVEAGAGVLFMPVRGGPTQPVLKWLRQMGEVQGDFTQSTLRQWKRGHVGHRSFTVLRHPLPRAWAAFEQLLSGSNSDLRRLLCDVHRVPLPPDSDIPALTQDRKVELFANFLEFLRRAVSGQTTLAVQAGWATQSEVLAGFSRLGQPDMILREADLARDLGWLATSSGVTNAAVPPAAEPLPAFLDSAELRQSAKKAYLRDYLAFGFADQP</sequence>
<dbReference type="Proteomes" id="UP000316225">
    <property type="component" value="Unassembled WGS sequence"/>
</dbReference>
<accession>A0A562NRL6</accession>
<gene>
    <name evidence="1" type="ORF">IQ24_01864</name>
</gene>
<dbReference type="EMBL" id="VLKU01000005">
    <property type="protein sequence ID" value="TWI34346.1"/>
    <property type="molecule type" value="Genomic_DNA"/>
</dbReference>
<evidence type="ECO:0000313" key="2">
    <source>
        <dbReference type="Proteomes" id="UP000316225"/>
    </source>
</evidence>
<keyword evidence="1" id="KW-0808">Transferase</keyword>
<dbReference type="GO" id="GO:0016740">
    <property type="term" value="F:transferase activity"/>
    <property type="evidence" value="ECO:0007669"/>
    <property type="project" value="UniProtKB-KW"/>
</dbReference>
<proteinExistence type="predicted"/>
<dbReference type="Gene3D" id="3.40.50.300">
    <property type="entry name" value="P-loop containing nucleotide triphosphate hydrolases"/>
    <property type="match status" value="1"/>
</dbReference>
<evidence type="ECO:0000313" key="1">
    <source>
        <dbReference type="EMBL" id="TWI34346.1"/>
    </source>
</evidence>
<protein>
    <submittedName>
        <fullName evidence="1">LPS sulfotransferase NodH</fullName>
    </submittedName>
</protein>
<keyword evidence="2" id="KW-1185">Reference proteome</keyword>
<dbReference type="AlphaFoldDB" id="A0A562NRL6"/>
<reference evidence="1 2" key="1">
    <citation type="journal article" date="2015" name="Stand. Genomic Sci.">
        <title>Genomic Encyclopedia of Bacterial and Archaeal Type Strains, Phase III: the genomes of soil and plant-associated and newly described type strains.</title>
        <authorList>
            <person name="Whitman W.B."/>
            <person name="Woyke T."/>
            <person name="Klenk H.P."/>
            <person name="Zhou Y."/>
            <person name="Lilburn T.G."/>
            <person name="Beck B.J."/>
            <person name="De Vos P."/>
            <person name="Vandamme P."/>
            <person name="Eisen J.A."/>
            <person name="Garrity G."/>
            <person name="Hugenholtz P."/>
            <person name="Kyrpides N.C."/>
        </authorList>
    </citation>
    <scope>NUCLEOTIDE SEQUENCE [LARGE SCALE GENOMIC DNA]</scope>
    <source>
        <strain evidence="1 2">CGMCC 1.5364</strain>
    </source>
</reference>
<name>A0A562NRL6_9RHOB</name>
<dbReference type="InterPro" id="IPR027417">
    <property type="entry name" value="P-loop_NTPase"/>
</dbReference>
<dbReference type="RefSeq" id="WP_145397684.1">
    <property type="nucleotide sequence ID" value="NZ_VLKU01000005.1"/>
</dbReference>
<dbReference type="OrthoDB" id="7802556at2"/>
<comment type="caution">
    <text evidence="1">The sequence shown here is derived from an EMBL/GenBank/DDBJ whole genome shotgun (WGS) entry which is preliminary data.</text>
</comment>
<dbReference type="SUPFAM" id="SSF52540">
    <property type="entry name" value="P-loop containing nucleoside triphosphate hydrolases"/>
    <property type="match status" value="1"/>
</dbReference>
<organism evidence="1 2">
    <name type="scientific">Paracoccus sulfuroxidans</name>
    <dbReference type="NCBI Taxonomy" id="384678"/>
    <lineage>
        <taxon>Bacteria</taxon>
        <taxon>Pseudomonadati</taxon>
        <taxon>Pseudomonadota</taxon>
        <taxon>Alphaproteobacteria</taxon>
        <taxon>Rhodobacterales</taxon>
        <taxon>Paracoccaceae</taxon>
        <taxon>Paracoccus</taxon>
    </lineage>
</organism>